<evidence type="ECO:0000313" key="4">
    <source>
        <dbReference type="EMBL" id="HJA69972.1"/>
    </source>
</evidence>
<sequence length="365" mass="40994">MERVAQRFIRYAGCASESHNEKLFCELIEQELARSDIPFERQYLSSEVITDGWNILAKAPGRKDKKPLLFIFHLDTTPPGSHVEPYLENGRIMSRGNSVLGADGKLPIAVVLEAVSQLKAAGESGRPLELLFTVCQELGMQGTRYADYSKIESEEALVPDHYVTGEVLLQTPARYYIHVELTGNSSHVIHDMDLSGNALAAAVQIIHQIPVGRVSGNLNINIFDLVSLSSSNIVPGHARFDMEIRCFGKDVWEKISDKVQKTADLTAEQLNCRCLLRMEKDVPEADFSANADMIRRLQTVYERSGIPMKLARSFGFMDSTYTNQIGIRTLPIGLTIHHSHSVREYVVEEDMKTMLELIKNIIRDF</sequence>
<dbReference type="Pfam" id="PF01546">
    <property type="entry name" value="Peptidase_M20"/>
    <property type="match status" value="1"/>
</dbReference>
<dbReference type="AlphaFoldDB" id="A0A9D2HFN0"/>
<name>A0A9D2HFN0_9FIRM</name>
<dbReference type="GO" id="GO:0016787">
    <property type="term" value="F:hydrolase activity"/>
    <property type="evidence" value="ECO:0007669"/>
    <property type="project" value="InterPro"/>
</dbReference>
<dbReference type="Pfam" id="PF07687">
    <property type="entry name" value="M20_dimer"/>
    <property type="match status" value="1"/>
</dbReference>
<dbReference type="PANTHER" id="PTHR42994">
    <property type="entry name" value="PEPTIDASE T"/>
    <property type="match status" value="1"/>
</dbReference>
<dbReference type="SUPFAM" id="SSF53187">
    <property type="entry name" value="Zn-dependent exopeptidases"/>
    <property type="match status" value="1"/>
</dbReference>
<comment type="caution">
    <text evidence="4">The sequence shown here is derived from an EMBL/GenBank/DDBJ whole genome shotgun (WGS) entry which is preliminary data.</text>
</comment>
<dbReference type="InterPro" id="IPR036264">
    <property type="entry name" value="Bact_exopeptidase_dim_dom"/>
</dbReference>
<gene>
    <name evidence="4" type="ORF">IAA07_00140</name>
</gene>
<dbReference type="PANTHER" id="PTHR42994:SF2">
    <property type="entry name" value="PEPTIDASE"/>
    <property type="match status" value="1"/>
</dbReference>
<dbReference type="InterPro" id="IPR011650">
    <property type="entry name" value="Peptidase_M20_dimer"/>
</dbReference>
<accession>A0A9D2HFN0</accession>
<protein>
    <submittedName>
        <fullName evidence="4">M20/M25/M40 family metallo-hydrolase</fullName>
    </submittedName>
</protein>
<feature type="domain" description="Peptidase M20 dimerisation" evidence="3">
    <location>
        <begin position="177"/>
        <end position="264"/>
    </location>
</feature>
<dbReference type="Proteomes" id="UP000823900">
    <property type="component" value="Unassembled WGS sequence"/>
</dbReference>
<reference evidence="4" key="2">
    <citation type="submission" date="2021-04" db="EMBL/GenBank/DDBJ databases">
        <authorList>
            <person name="Gilroy R."/>
        </authorList>
    </citation>
    <scope>NUCLEOTIDE SEQUENCE</scope>
    <source>
        <strain evidence="4">CHK178-16964</strain>
    </source>
</reference>
<dbReference type="EMBL" id="DWZA01000002">
    <property type="protein sequence ID" value="HJA69972.1"/>
    <property type="molecule type" value="Genomic_DNA"/>
</dbReference>
<dbReference type="SUPFAM" id="SSF55031">
    <property type="entry name" value="Bacterial exopeptidase dimerisation domain"/>
    <property type="match status" value="1"/>
</dbReference>
<evidence type="ECO:0000256" key="1">
    <source>
        <dbReference type="ARBA" id="ARBA00001947"/>
    </source>
</evidence>
<keyword evidence="2" id="KW-0862">Zinc</keyword>
<evidence type="ECO:0000259" key="3">
    <source>
        <dbReference type="Pfam" id="PF07687"/>
    </source>
</evidence>
<evidence type="ECO:0000256" key="2">
    <source>
        <dbReference type="ARBA" id="ARBA00022833"/>
    </source>
</evidence>
<dbReference type="Gene3D" id="3.40.630.10">
    <property type="entry name" value="Zn peptidases"/>
    <property type="match status" value="1"/>
</dbReference>
<dbReference type="Gene3D" id="3.30.70.360">
    <property type="match status" value="1"/>
</dbReference>
<proteinExistence type="predicted"/>
<organism evidence="4 5">
    <name type="scientific">Candidatus Lachnoclostridium stercoravium</name>
    <dbReference type="NCBI Taxonomy" id="2838633"/>
    <lineage>
        <taxon>Bacteria</taxon>
        <taxon>Bacillati</taxon>
        <taxon>Bacillota</taxon>
        <taxon>Clostridia</taxon>
        <taxon>Lachnospirales</taxon>
        <taxon>Lachnospiraceae</taxon>
    </lineage>
</organism>
<comment type="cofactor">
    <cofactor evidence="1">
        <name>Zn(2+)</name>
        <dbReference type="ChEBI" id="CHEBI:29105"/>
    </cofactor>
</comment>
<reference evidence="4" key="1">
    <citation type="journal article" date="2021" name="PeerJ">
        <title>Extensive microbial diversity within the chicken gut microbiome revealed by metagenomics and culture.</title>
        <authorList>
            <person name="Gilroy R."/>
            <person name="Ravi A."/>
            <person name="Getino M."/>
            <person name="Pursley I."/>
            <person name="Horton D.L."/>
            <person name="Alikhan N.F."/>
            <person name="Baker D."/>
            <person name="Gharbi K."/>
            <person name="Hall N."/>
            <person name="Watson M."/>
            <person name="Adriaenssens E.M."/>
            <person name="Foster-Nyarko E."/>
            <person name="Jarju S."/>
            <person name="Secka A."/>
            <person name="Antonio M."/>
            <person name="Oren A."/>
            <person name="Chaudhuri R.R."/>
            <person name="La Ragione R."/>
            <person name="Hildebrand F."/>
            <person name="Pallen M.J."/>
        </authorList>
    </citation>
    <scope>NUCLEOTIDE SEQUENCE</scope>
    <source>
        <strain evidence="4">CHK178-16964</strain>
    </source>
</reference>
<dbReference type="InterPro" id="IPR002933">
    <property type="entry name" value="Peptidase_M20"/>
</dbReference>
<evidence type="ECO:0000313" key="5">
    <source>
        <dbReference type="Proteomes" id="UP000823900"/>
    </source>
</evidence>